<comment type="caution">
    <text evidence="1">The sequence shown here is derived from an EMBL/GenBank/DDBJ whole genome shotgun (WGS) entry which is preliminary data.</text>
</comment>
<proteinExistence type="predicted"/>
<evidence type="ECO:0000313" key="1">
    <source>
        <dbReference type="EMBL" id="OAE25522.1"/>
    </source>
</evidence>
<protein>
    <submittedName>
        <fullName evidence="1">Uncharacterized protein</fullName>
    </submittedName>
</protein>
<reference evidence="1" key="1">
    <citation type="submission" date="2016-03" db="EMBL/GenBank/DDBJ databases">
        <title>Mechanisms controlling the formation of the plant cell surface in tip-growing cells are functionally conserved among land plants.</title>
        <authorList>
            <person name="Honkanen S."/>
            <person name="Jones V.A."/>
            <person name="Morieri G."/>
            <person name="Champion C."/>
            <person name="Hetherington A.J."/>
            <person name="Kelly S."/>
            <person name="Saint-Marcoux D."/>
            <person name="Proust H."/>
            <person name="Prescott H."/>
            <person name="Dolan L."/>
        </authorList>
    </citation>
    <scope>NUCLEOTIDE SEQUENCE [LARGE SCALE GENOMIC DNA]</scope>
    <source>
        <tissue evidence="1">Whole gametophyte</tissue>
    </source>
</reference>
<keyword evidence="2" id="KW-1185">Reference proteome</keyword>
<dbReference type="Proteomes" id="UP000077202">
    <property type="component" value="Unassembled WGS sequence"/>
</dbReference>
<gene>
    <name evidence="1" type="ORF">AXG93_1543s1390</name>
</gene>
<dbReference type="AlphaFoldDB" id="A0A176VZ41"/>
<evidence type="ECO:0000313" key="2">
    <source>
        <dbReference type="Proteomes" id="UP000077202"/>
    </source>
</evidence>
<organism evidence="1 2">
    <name type="scientific">Marchantia polymorpha subsp. ruderalis</name>
    <dbReference type="NCBI Taxonomy" id="1480154"/>
    <lineage>
        <taxon>Eukaryota</taxon>
        <taxon>Viridiplantae</taxon>
        <taxon>Streptophyta</taxon>
        <taxon>Embryophyta</taxon>
        <taxon>Marchantiophyta</taxon>
        <taxon>Marchantiopsida</taxon>
        <taxon>Marchantiidae</taxon>
        <taxon>Marchantiales</taxon>
        <taxon>Marchantiaceae</taxon>
        <taxon>Marchantia</taxon>
    </lineage>
</organism>
<name>A0A176VZ41_MARPO</name>
<dbReference type="EMBL" id="LVLJ01002329">
    <property type="protein sequence ID" value="OAE25522.1"/>
    <property type="molecule type" value="Genomic_DNA"/>
</dbReference>
<accession>A0A176VZ41</accession>
<sequence>MQKASGARSLVHLCSTRWSTIKQTCKTLLTSDKHMHAIVSSRNFMKGTVAQVKECIKVKKIITNLKFFDLLKKTIEILAPIDILIVKYQSEKIFISKMMPNFHALPLEFLKLLTANIINEDELAYLIKTCVSRLMFMYGNTHAQAQIIFKQYTRFVIAATKAKEEESMRYIMVFKGHKTVLQYWLVDDKYWPRVAKCGHQALQHGGVQCRLIAKLVENGLHSFEGEELPDPE</sequence>